<dbReference type="EMBL" id="ADBL01002818">
    <property type="status" value="NOT_ANNOTATED_CDS"/>
    <property type="molecule type" value="Genomic_DNA"/>
</dbReference>
<comment type="similarity">
    <text evidence="1 3">Belongs to the type-B carboxylesterase/lipase family.</text>
</comment>
<dbReference type="VEuPathDB" id="FungiDB:MAPG_11423"/>
<keyword evidence="7" id="KW-1185">Reference proteome</keyword>
<sequence>MPRLDCLGAWGRSFSLLAPPPFDFALDAVKSLAFGEVSFEAVPFFTSLGRQTDTFAIRFLFSLFLFLPHTQSSTMRAPSSLSLVLAAASLMASGVAAVDTLVDLGYAKFQGAVTDPDLGVSMWKGIQFAAPPVGKLRFAAPADPVQKGTVDATRHGPICPPQSPNDWTVTGNHTRFTADEDCLYLAVTAPTAAKPDSKLPVVVLLQGGGFGSNSSPNWNGRELVHDGQVVLVQFNYRVGMYGFLQTDELKAAGGTLNAGMKDQLKALEWVQANIAKFGGNPDQVVIDGVSAGGSSVGLLMAAKYPGIEKLFRGGIVESGPWATLRTMDKGEEQFRCLVEEKGCADSADKIACLRALDQAALRSAKCWFNPSINKDDLFSDSLPEMFRQGKYRKVPTIWGTCADEGTKNVPQSTASVDEAKKFFLQQDPTLSNSSLAVLQKMYLDADQPVFPKSGAKWRQLANAMGDIGNHCQTRNLQDYLARDGSPTWNYKYDVLDPADEAAGFGAWHTVNTHAFWGQSRDNNAPKSYVTTNKPAISLVRGYWFSFIRHLDPNRDREQGSAEWTPYKATRERLFIQTGNTHMERISDNQNLRCDVVQPMFLNLVKPPPAGTVTDLDAKLAEKLASASNDTSLTKKSAKFRRV</sequence>
<dbReference type="eggNOG" id="KOG4389">
    <property type="taxonomic scope" value="Eukaryota"/>
</dbReference>
<dbReference type="STRING" id="644358.A0A0C4EF84"/>
<evidence type="ECO:0000259" key="4">
    <source>
        <dbReference type="Pfam" id="PF00135"/>
    </source>
</evidence>
<dbReference type="GO" id="GO:0016787">
    <property type="term" value="F:hydrolase activity"/>
    <property type="evidence" value="ECO:0007669"/>
    <property type="project" value="UniProtKB-KW"/>
</dbReference>
<evidence type="ECO:0000256" key="1">
    <source>
        <dbReference type="ARBA" id="ARBA00005964"/>
    </source>
</evidence>
<reference evidence="7" key="1">
    <citation type="submission" date="2010-05" db="EMBL/GenBank/DDBJ databases">
        <title>The genome sequence of Magnaporthe poae strain ATCC 64411.</title>
        <authorList>
            <person name="Ma L.-J."/>
            <person name="Dead R."/>
            <person name="Young S."/>
            <person name="Zeng Q."/>
            <person name="Koehrsen M."/>
            <person name="Alvarado L."/>
            <person name="Berlin A."/>
            <person name="Chapman S.B."/>
            <person name="Chen Z."/>
            <person name="Freedman E."/>
            <person name="Gellesch M."/>
            <person name="Goldberg J."/>
            <person name="Griggs A."/>
            <person name="Gujja S."/>
            <person name="Heilman E.R."/>
            <person name="Heiman D."/>
            <person name="Hepburn T."/>
            <person name="Howarth C."/>
            <person name="Jen D."/>
            <person name="Larson L."/>
            <person name="Mehta T."/>
            <person name="Neiman D."/>
            <person name="Pearson M."/>
            <person name="Roberts A."/>
            <person name="Saif S."/>
            <person name="Shea T."/>
            <person name="Shenoy N."/>
            <person name="Sisk P."/>
            <person name="Stolte C."/>
            <person name="Sykes S."/>
            <person name="Walk T."/>
            <person name="White J."/>
            <person name="Yandava C."/>
            <person name="Haas B."/>
            <person name="Nusbaum C."/>
            <person name="Birren B."/>
        </authorList>
    </citation>
    <scope>NUCLEOTIDE SEQUENCE [LARGE SCALE GENOMIC DNA]</scope>
    <source>
        <strain evidence="7">ATCC 64411 / 73-15</strain>
    </source>
</reference>
<dbReference type="OMA" id="SAWKGIQ"/>
<evidence type="ECO:0000256" key="3">
    <source>
        <dbReference type="RuleBase" id="RU361235"/>
    </source>
</evidence>
<reference evidence="5" key="2">
    <citation type="submission" date="2010-05" db="EMBL/GenBank/DDBJ databases">
        <title>The Genome Sequence of Magnaporthe poae strain ATCC 64411.</title>
        <authorList>
            <consortium name="The Broad Institute Genome Sequencing Platform"/>
            <consortium name="Broad Institute Genome Sequencing Center for Infectious Disease"/>
            <person name="Ma L.-J."/>
            <person name="Dead R."/>
            <person name="Young S."/>
            <person name="Zeng Q."/>
            <person name="Koehrsen M."/>
            <person name="Alvarado L."/>
            <person name="Berlin A."/>
            <person name="Chapman S.B."/>
            <person name="Chen Z."/>
            <person name="Freedman E."/>
            <person name="Gellesch M."/>
            <person name="Goldberg J."/>
            <person name="Griggs A."/>
            <person name="Gujja S."/>
            <person name="Heilman E.R."/>
            <person name="Heiman D."/>
            <person name="Hepburn T."/>
            <person name="Howarth C."/>
            <person name="Jen D."/>
            <person name="Larson L."/>
            <person name="Mehta T."/>
            <person name="Neiman D."/>
            <person name="Pearson M."/>
            <person name="Roberts A."/>
            <person name="Saif S."/>
            <person name="Shea T."/>
            <person name="Shenoy N."/>
            <person name="Sisk P."/>
            <person name="Stolte C."/>
            <person name="Sykes S."/>
            <person name="Walk T."/>
            <person name="White J."/>
            <person name="Yandava C."/>
            <person name="Haas B."/>
            <person name="Nusbaum C."/>
            <person name="Birren B."/>
        </authorList>
    </citation>
    <scope>NUCLEOTIDE SEQUENCE</scope>
    <source>
        <strain evidence="5">ATCC 64411</strain>
    </source>
</reference>
<reference evidence="6" key="4">
    <citation type="journal article" date="2015" name="G3 (Bethesda)">
        <title>Genome sequences of three phytopathogenic species of the Magnaporthaceae family of fungi.</title>
        <authorList>
            <person name="Okagaki L.H."/>
            <person name="Nunes C.C."/>
            <person name="Sailsbery J."/>
            <person name="Clay B."/>
            <person name="Brown D."/>
            <person name="John T."/>
            <person name="Oh Y."/>
            <person name="Young N."/>
            <person name="Fitzgerald M."/>
            <person name="Haas B.J."/>
            <person name="Zeng Q."/>
            <person name="Young S."/>
            <person name="Adiconis X."/>
            <person name="Fan L."/>
            <person name="Levin J.Z."/>
            <person name="Mitchell T.K."/>
            <person name="Okubara P.A."/>
            <person name="Farman M.L."/>
            <person name="Kohn L.M."/>
            <person name="Birren B."/>
            <person name="Ma L.-J."/>
            <person name="Dean R.A."/>
        </authorList>
    </citation>
    <scope>NUCLEOTIDE SEQUENCE</scope>
    <source>
        <strain evidence="6">ATCC 64411 / 73-15</strain>
    </source>
</reference>
<dbReference type="Gene3D" id="3.40.50.1820">
    <property type="entry name" value="alpha/beta hydrolase"/>
    <property type="match status" value="1"/>
</dbReference>
<dbReference type="InterPro" id="IPR050309">
    <property type="entry name" value="Type-B_Carboxylest/Lipase"/>
</dbReference>
<evidence type="ECO:0000313" key="7">
    <source>
        <dbReference type="Proteomes" id="UP000011715"/>
    </source>
</evidence>
<dbReference type="AlphaFoldDB" id="A0A0C4EF84"/>
<evidence type="ECO:0000256" key="2">
    <source>
        <dbReference type="ARBA" id="ARBA00022801"/>
    </source>
</evidence>
<dbReference type="PANTHER" id="PTHR11559">
    <property type="entry name" value="CARBOXYLESTERASE"/>
    <property type="match status" value="1"/>
</dbReference>
<dbReference type="InterPro" id="IPR019826">
    <property type="entry name" value="Carboxylesterase_B_AS"/>
</dbReference>
<dbReference type="EMBL" id="GL876981">
    <property type="protein sequence ID" value="KLU92478.1"/>
    <property type="molecule type" value="Genomic_DNA"/>
</dbReference>
<reference evidence="6" key="5">
    <citation type="submission" date="2015-06" db="UniProtKB">
        <authorList>
            <consortium name="EnsemblFungi"/>
        </authorList>
    </citation>
    <scope>IDENTIFICATION</scope>
    <source>
        <strain evidence="6">ATCC 64411</strain>
    </source>
</reference>
<gene>
    <name evidence="5" type="ORF">MAPG_11423</name>
</gene>
<evidence type="ECO:0000313" key="6">
    <source>
        <dbReference type="EnsemblFungi" id="MAPG_11423T0"/>
    </source>
</evidence>
<accession>A0A0C4EF84</accession>
<name>A0A0C4EF84_MAGP6</name>
<reference evidence="5" key="3">
    <citation type="submission" date="2011-03" db="EMBL/GenBank/DDBJ databases">
        <title>Annotation of Magnaporthe poae ATCC 64411.</title>
        <authorList>
            <person name="Ma L.-J."/>
            <person name="Dead R."/>
            <person name="Young S.K."/>
            <person name="Zeng Q."/>
            <person name="Gargeya S."/>
            <person name="Fitzgerald M."/>
            <person name="Haas B."/>
            <person name="Abouelleil A."/>
            <person name="Alvarado L."/>
            <person name="Arachchi H.M."/>
            <person name="Berlin A."/>
            <person name="Brown A."/>
            <person name="Chapman S.B."/>
            <person name="Chen Z."/>
            <person name="Dunbar C."/>
            <person name="Freedman E."/>
            <person name="Gearin G."/>
            <person name="Gellesch M."/>
            <person name="Goldberg J."/>
            <person name="Griggs A."/>
            <person name="Gujja S."/>
            <person name="Heiman D."/>
            <person name="Howarth C."/>
            <person name="Larson L."/>
            <person name="Lui A."/>
            <person name="MacDonald P.J.P."/>
            <person name="Mehta T."/>
            <person name="Montmayeur A."/>
            <person name="Murphy C."/>
            <person name="Neiman D."/>
            <person name="Pearson M."/>
            <person name="Priest M."/>
            <person name="Roberts A."/>
            <person name="Saif S."/>
            <person name="Shea T."/>
            <person name="Shenoy N."/>
            <person name="Sisk P."/>
            <person name="Stolte C."/>
            <person name="Sykes S."/>
            <person name="Yandava C."/>
            <person name="Wortman J."/>
            <person name="Nusbaum C."/>
            <person name="Birren B."/>
        </authorList>
    </citation>
    <scope>NUCLEOTIDE SEQUENCE</scope>
    <source>
        <strain evidence="5">ATCC 64411</strain>
    </source>
</reference>
<dbReference type="EnsemblFungi" id="MAPG_11423T0">
    <property type="protein sequence ID" value="MAPG_11423T0"/>
    <property type="gene ID" value="MAPG_11423"/>
</dbReference>
<dbReference type="OrthoDB" id="408631at2759"/>
<dbReference type="PROSITE" id="PS00122">
    <property type="entry name" value="CARBOXYLESTERASE_B_1"/>
    <property type="match status" value="1"/>
</dbReference>
<dbReference type="Proteomes" id="UP000011715">
    <property type="component" value="Unassembled WGS sequence"/>
</dbReference>
<dbReference type="EC" id="3.1.1.-" evidence="3"/>
<keyword evidence="2 3" id="KW-0378">Hydrolase</keyword>
<dbReference type="ESTHER" id="magp6-m4gf11">
    <property type="family name" value="Fungal_carboxylesterase_lipase"/>
</dbReference>
<dbReference type="InterPro" id="IPR029058">
    <property type="entry name" value="AB_hydrolase_fold"/>
</dbReference>
<organism evidence="6 7">
    <name type="scientific">Magnaporthiopsis poae (strain ATCC 64411 / 73-15)</name>
    <name type="common">Kentucky bluegrass fungus</name>
    <name type="synonym">Magnaporthe poae</name>
    <dbReference type="NCBI Taxonomy" id="644358"/>
    <lineage>
        <taxon>Eukaryota</taxon>
        <taxon>Fungi</taxon>
        <taxon>Dikarya</taxon>
        <taxon>Ascomycota</taxon>
        <taxon>Pezizomycotina</taxon>
        <taxon>Sordariomycetes</taxon>
        <taxon>Sordariomycetidae</taxon>
        <taxon>Magnaporthales</taxon>
        <taxon>Magnaporthaceae</taxon>
        <taxon>Magnaporthiopsis</taxon>
    </lineage>
</organism>
<dbReference type="InterPro" id="IPR002018">
    <property type="entry name" value="CarbesteraseB"/>
</dbReference>
<evidence type="ECO:0000313" key="5">
    <source>
        <dbReference type="EMBL" id="KLU92478.1"/>
    </source>
</evidence>
<dbReference type="Pfam" id="PF00135">
    <property type="entry name" value="COesterase"/>
    <property type="match status" value="1"/>
</dbReference>
<proteinExistence type="inferred from homology"/>
<protein>
    <recommendedName>
        <fullName evidence="3">Carboxylic ester hydrolase</fullName>
        <ecNumber evidence="3">3.1.1.-</ecNumber>
    </recommendedName>
</protein>
<dbReference type="SUPFAM" id="SSF53474">
    <property type="entry name" value="alpha/beta-Hydrolases"/>
    <property type="match status" value="1"/>
</dbReference>
<feature type="domain" description="Carboxylesterase type B" evidence="4">
    <location>
        <begin position="100"/>
        <end position="589"/>
    </location>
</feature>